<name>A0ACB7ZTK3_9AGAM</name>
<gene>
    <name evidence="1" type="ORF">BJ138DRAFT_1019499</name>
</gene>
<sequence>MFRIKSLWEKSIFLHNVLFHVWSQDINGCPQCLRLSPNMTGWCDAIESFLQSRNYKLQTRDTLRKRFSNALHWYSMLVYTSRNMVEQLIDDARIEIRGSDDANHLTRPNEYLQRQCPLCFGGVQSHRDDFK</sequence>
<evidence type="ECO:0000313" key="2">
    <source>
        <dbReference type="Proteomes" id="UP000790377"/>
    </source>
</evidence>
<evidence type="ECO:0000313" key="1">
    <source>
        <dbReference type="EMBL" id="KAH7904167.1"/>
    </source>
</evidence>
<organism evidence="1 2">
    <name type="scientific">Hygrophoropsis aurantiaca</name>
    <dbReference type="NCBI Taxonomy" id="72124"/>
    <lineage>
        <taxon>Eukaryota</taxon>
        <taxon>Fungi</taxon>
        <taxon>Dikarya</taxon>
        <taxon>Basidiomycota</taxon>
        <taxon>Agaricomycotina</taxon>
        <taxon>Agaricomycetes</taxon>
        <taxon>Agaricomycetidae</taxon>
        <taxon>Boletales</taxon>
        <taxon>Coniophorineae</taxon>
        <taxon>Hygrophoropsidaceae</taxon>
        <taxon>Hygrophoropsis</taxon>
    </lineage>
</organism>
<keyword evidence="2" id="KW-1185">Reference proteome</keyword>
<comment type="caution">
    <text evidence="1">The sequence shown here is derived from an EMBL/GenBank/DDBJ whole genome shotgun (WGS) entry which is preliminary data.</text>
</comment>
<dbReference type="Proteomes" id="UP000790377">
    <property type="component" value="Unassembled WGS sequence"/>
</dbReference>
<accession>A0ACB7ZTK3</accession>
<protein>
    <submittedName>
        <fullName evidence="1">Uncharacterized protein</fullName>
    </submittedName>
</protein>
<proteinExistence type="predicted"/>
<reference evidence="1" key="1">
    <citation type="journal article" date="2021" name="New Phytol.">
        <title>Evolutionary innovations through gain and loss of genes in the ectomycorrhizal Boletales.</title>
        <authorList>
            <person name="Wu G."/>
            <person name="Miyauchi S."/>
            <person name="Morin E."/>
            <person name="Kuo A."/>
            <person name="Drula E."/>
            <person name="Varga T."/>
            <person name="Kohler A."/>
            <person name="Feng B."/>
            <person name="Cao Y."/>
            <person name="Lipzen A."/>
            <person name="Daum C."/>
            <person name="Hundley H."/>
            <person name="Pangilinan J."/>
            <person name="Johnson J."/>
            <person name="Barry K."/>
            <person name="LaButti K."/>
            <person name="Ng V."/>
            <person name="Ahrendt S."/>
            <person name="Min B."/>
            <person name="Choi I.G."/>
            <person name="Park H."/>
            <person name="Plett J.M."/>
            <person name="Magnuson J."/>
            <person name="Spatafora J.W."/>
            <person name="Nagy L.G."/>
            <person name="Henrissat B."/>
            <person name="Grigoriev I.V."/>
            <person name="Yang Z.L."/>
            <person name="Xu J."/>
            <person name="Martin F.M."/>
        </authorList>
    </citation>
    <scope>NUCLEOTIDE SEQUENCE</scope>
    <source>
        <strain evidence="1">ATCC 28755</strain>
    </source>
</reference>
<dbReference type="EMBL" id="MU268583">
    <property type="protein sequence ID" value="KAH7904167.1"/>
    <property type="molecule type" value="Genomic_DNA"/>
</dbReference>